<reference evidence="2" key="1">
    <citation type="submission" date="2020-05" db="EMBL/GenBank/DDBJ databases">
        <title>WGS assembly of Panicum virgatum.</title>
        <authorList>
            <person name="Lovell J.T."/>
            <person name="Jenkins J."/>
            <person name="Shu S."/>
            <person name="Juenger T.E."/>
            <person name="Schmutz J."/>
        </authorList>
    </citation>
    <scope>NUCLEOTIDE SEQUENCE</scope>
    <source>
        <strain evidence="2">AP13</strain>
    </source>
</reference>
<dbReference type="EMBL" id="CM029052">
    <property type="protein sequence ID" value="KAG2559463.1"/>
    <property type="molecule type" value="Genomic_DNA"/>
</dbReference>
<feature type="region of interest" description="Disordered" evidence="1">
    <location>
        <begin position="137"/>
        <end position="157"/>
    </location>
</feature>
<feature type="compositionally biased region" description="Low complexity" evidence="1">
    <location>
        <begin position="246"/>
        <end position="263"/>
    </location>
</feature>
<accession>A0A8T0PC91</accession>
<organism evidence="2 3">
    <name type="scientific">Panicum virgatum</name>
    <name type="common">Blackwell switchgrass</name>
    <dbReference type="NCBI Taxonomy" id="38727"/>
    <lineage>
        <taxon>Eukaryota</taxon>
        <taxon>Viridiplantae</taxon>
        <taxon>Streptophyta</taxon>
        <taxon>Embryophyta</taxon>
        <taxon>Tracheophyta</taxon>
        <taxon>Spermatophyta</taxon>
        <taxon>Magnoliopsida</taxon>
        <taxon>Liliopsida</taxon>
        <taxon>Poales</taxon>
        <taxon>Poaceae</taxon>
        <taxon>PACMAD clade</taxon>
        <taxon>Panicoideae</taxon>
        <taxon>Panicodae</taxon>
        <taxon>Paniceae</taxon>
        <taxon>Panicinae</taxon>
        <taxon>Panicum</taxon>
        <taxon>Panicum sect. Hiantes</taxon>
    </lineage>
</organism>
<evidence type="ECO:0000256" key="1">
    <source>
        <dbReference type="SAM" id="MobiDB-lite"/>
    </source>
</evidence>
<protein>
    <submittedName>
        <fullName evidence="2">Uncharacterized protein</fullName>
    </submittedName>
</protein>
<evidence type="ECO:0000313" key="3">
    <source>
        <dbReference type="Proteomes" id="UP000823388"/>
    </source>
</evidence>
<gene>
    <name evidence="2" type="ORF">PVAP13_8NG297700</name>
</gene>
<feature type="region of interest" description="Disordered" evidence="1">
    <location>
        <begin position="21"/>
        <end position="107"/>
    </location>
</feature>
<dbReference type="AlphaFoldDB" id="A0A8T0PC91"/>
<name>A0A8T0PC91_PANVG</name>
<sequence length="263" mass="28443">MFAVSYMWVPPGKLSFPIAGSYRGAPPRPAPPAVRPCRAGRRARPRLPSPIPSPRRRAFAAPLPAPPLPPHRPRRAHLPARPCSLLPSPRRSHCSSPLTPHRPARRPLGEAELSPERIHHSFPTGLPESCVFPKVAAHHTSTPASNPRRSESPLPSRHFGELATTLTVVSPTSISPAVLPFAPSTASFHRRSRAHVASHCCSSAGQSEGTGVLPTCPRWSAASRPPRRPAGAPAQPRRRRALPHELLSSRPARARPRASLSRP</sequence>
<evidence type="ECO:0000313" key="2">
    <source>
        <dbReference type="EMBL" id="KAG2559463.1"/>
    </source>
</evidence>
<comment type="caution">
    <text evidence="2">The sequence shown here is derived from an EMBL/GenBank/DDBJ whole genome shotgun (WGS) entry which is preliminary data.</text>
</comment>
<proteinExistence type="predicted"/>
<feature type="region of interest" description="Disordered" evidence="1">
    <location>
        <begin position="202"/>
        <end position="263"/>
    </location>
</feature>
<dbReference type="Proteomes" id="UP000823388">
    <property type="component" value="Chromosome 8N"/>
</dbReference>
<feature type="compositionally biased region" description="Low complexity" evidence="1">
    <location>
        <begin position="217"/>
        <end position="235"/>
    </location>
</feature>
<keyword evidence="3" id="KW-1185">Reference proteome</keyword>